<name>A0A934III5_9HYPH</name>
<dbReference type="Proteomes" id="UP000609531">
    <property type="component" value="Unassembled WGS sequence"/>
</dbReference>
<dbReference type="AlphaFoldDB" id="A0A934III5"/>
<evidence type="ECO:0000313" key="4">
    <source>
        <dbReference type="Proteomes" id="UP000609531"/>
    </source>
</evidence>
<evidence type="ECO:0000313" key="3">
    <source>
        <dbReference type="EMBL" id="MBJ3777334.1"/>
    </source>
</evidence>
<dbReference type="EMBL" id="JAEKJA010000015">
    <property type="protein sequence ID" value="MBJ3777334.1"/>
    <property type="molecule type" value="Genomic_DNA"/>
</dbReference>
<proteinExistence type="predicted"/>
<evidence type="ECO:0000256" key="1">
    <source>
        <dbReference type="SAM" id="Coils"/>
    </source>
</evidence>
<keyword evidence="2" id="KW-0732">Signal</keyword>
<feature type="signal peptide" evidence="2">
    <location>
        <begin position="1"/>
        <end position="32"/>
    </location>
</feature>
<accession>A0A934III5</accession>
<keyword evidence="4" id="KW-1185">Reference proteome</keyword>
<gene>
    <name evidence="3" type="ORF">JCR33_16620</name>
</gene>
<organism evidence="3 4">
    <name type="scientific">Acuticoccus mangrovi</name>
    <dbReference type="NCBI Taxonomy" id="2796142"/>
    <lineage>
        <taxon>Bacteria</taxon>
        <taxon>Pseudomonadati</taxon>
        <taxon>Pseudomonadota</taxon>
        <taxon>Alphaproteobacteria</taxon>
        <taxon>Hyphomicrobiales</taxon>
        <taxon>Amorphaceae</taxon>
        <taxon>Acuticoccus</taxon>
    </lineage>
</organism>
<feature type="chain" id="PRO_5037048829" evidence="2">
    <location>
        <begin position="33"/>
        <end position="933"/>
    </location>
</feature>
<sequence>MSRIAVSTFLLEHFFRCLVFLLTCLAPYFAMAQDAPLVGHWSGRYGLCNGAFVDVELDIGLPNYNATGYSGFLTAKTASATGTAKARIAYEDFDPFQTVIGLRDWQGLPEDMQASDFYAARSKGGTGISTTEEKSCKTLSLSKAPWPEMSEVDRKALFNRGLNGKWQAEMACDQVGEVAIDVAFRMDPVSGALQAEMALSPLTQNDRVPRARFVSRVDALPDGRLRLLPVLHMSEPADYSPPPPTLAIALSNDGQELEGEQVGLYDECGPVAGWKIEDGPPPVVLSDDEISAANNFALSLSGPWYGRVQCTDGAYVTWLTLEQTGDGIFIGKQKAKGRGKAPGFEIHTLSGRVDPIGPALDLNPLELLGGGTDGFSLLPTRLWPSGEEGMLAAEINRAGCDEAIYRQYPVPDVAVMTQPGPSQTTIFQRDTRRPNRLRVAKPETACAAYEDWMAQAGTDAFIGTVVRAGSEHYGRLPMLLQDSQFVPFFGLPYDELAGSDQVEVELGRLGMTCRKQFQAQGGLPPEFNRFNSFLKVAMQVDPNDPLRLMVEDLALPDGSLDMFREYLAALPDTKMGLNALDRLPPDIAALRDRMTTAERAVGDDLIETRRVEIREAIVDGYVAELSREEADKARIVELEREAATLPRPLVDKLEAALNAAKARRFDLQERQAKAQAQAKRSQVTLDANRIVDEMYSKAFGTDPMARIKKLAELMGNGMTRDEAIAALNSPENLAQEETERRERVGWIYAPEPLYAQMRNPYYLSMLYTGQMHMTSPNVYFAVAYWYLVLSGSAYAKCMPDAAKYEKTTVYTQYERNGFLPPVVTNQSETSQMVTINRRFADVFPVLYRAITQQDGSNPRYIFDFANKGRFMPTVGVKPTQLTDYSREDLIHDIGVILASEPCDSEIHKRFENAIDPILDELRNFKPGLGALKR</sequence>
<feature type="coiled-coil region" evidence="1">
    <location>
        <begin position="650"/>
        <end position="677"/>
    </location>
</feature>
<comment type="caution">
    <text evidence="3">The sequence shown here is derived from an EMBL/GenBank/DDBJ whole genome shotgun (WGS) entry which is preliminary data.</text>
</comment>
<evidence type="ECO:0000256" key="2">
    <source>
        <dbReference type="SAM" id="SignalP"/>
    </source>
</evidence>
<dbReference type="RefSeq" id="WP_198883242.1">
    <property type="nucleotide sequence ID" value="NZ_JAEKJA010000015.1"/>
</dbReference>
<protein>
    <submittedName>
        <fullName evidence="3">Uncharacterized protein</fullName>
    </submittedName>
</protein>
<reference evidence="3" key="1">
    <citation type="submission" date="2020-12" db="EMBL/GenBank/DDBJ databases">
        <title>Bacterial taxonomy.</title>
        <authorList>
            <person name="Pan X."/>
        </authorList>
    </citation>
    <scope>NUCLEOTIDE SEQUENCE</scope>
    <source>
        <strain evidence="3">B2012</strain>
    </source>
</reference>
<keyword evidence="1" id="KW-0175">Coiled coil</keyword>